<dbReference type="PANTHER" id="PTHR11439">
    <property type="entry name" value="GAG-POL-RELATED RETROTRANSPOSON"/>
    <property type="match status" value="1"/>
</dbReference>
<dbReference type="PANTHER" id="PTHR11439:SF524">
    <property type="entry name" value="RNA-DIRECTED DNA POLYMERASE, PROTEIN KINASE RLK-PELLE-DLSV FAMILY"/>
    <property type="match status" value="1"/>
</dbReference>
<protein>
    <submittedName>
        <fullName evidence="1">Ribonuclease H-like domain-containing protein</fullName>
    </submittedName>
</protein>
<name>A0ABQ5I691_9ASTR</name>
<organism evidence="1 2">
    <name type="scientific">Tanacetum coccineum</name>
    <dbReference type="NCBI Taxonomy" id="301880"/>
    <lineage>
        <taxon>Eukaryota</taxon>
        <taxon>Viridiplantae</taxon>
        <taxon>Streptophyta</taxon>
        <taxon>Embryophyta</taxon>
        <taxon>Tracheophyta</taxon>
        <taxon>Spermatophyta</taxon>
        <taxon>Magnoliopsida</taxon>
        <taxon>eudicotyledons</taxon>
        <taxon>Gunneridae</taxon>
        <taxon>Pentapetalae</taxon>
        <taxon>asterids</taxon>
        <taxon>campanulids</taxon>
        <taxon>Asterales</taxon>
        <taxon>Asteraceae</taxon>
        <taxon>Asteroideae</taxon>
        <taxon>Anthemideae</taxon>
        <taxon>Anthemidinae</taxon>
        <taxon>Tanacetum</taxon>
    </lineage>
</organism>
<proteinExistence type="predicted"/>
<evidence type="ECO:0000313" key="2">
    <source>
        <dbReference type="Proteomes" id="UP001151760"/>
    </source>
</evidence>
<dbReference type="EMBL" id="BQNB010020352">
    <property type="protein sequence ID" value="GJT95052.1"/>
    <property type="molecule type" value="Genomic_DNA"/>
</dbReference>
<sequence length="258" mass="29031">MLWKRKYAEIEAVETETCENTKQRTDTAYLLLYVNDIVLTASFKHAAEILERARMVHYNPSWKPVDTESRLGADGDPVSDMTLIVVLQLYSFATTYLVARPDADSAGCPTIRRSTSGYCVFLGNNLLSWSSKHQKMLSRSSEAKYRGVANAVAETCWRRNLLRELHTPLPFATLVYCDNVSVVYLSSNPVQHQCTKHIEINIHFVHDFVVASSVRVLHVPSQYKYANIFTKGLPSALFKELHTSLSVQCPPAQTAGKC</sequence>
<dbReference type="Proteomes" id="UP001151760">
    <property type="component" value="Unassembled WGS sequence"/>
</dbReference>
<dbReference type="CDD" id="cd09272">
    <property type="entry name" value="RNase_HI_RT_Ty1"/>
    <property type="match status" value="1"/>
</dbReference>
<accession>A0ABQ5I691</accession>
<evidence type="ECO:0000313" key="1">
    <source>
        <dbReference type="EMBL" id="GJT95052.1"/>
    </source>
</evidence>
<gene>
    <name evidence="1" type="ORF">Tco_1090570</name>
</gene>
<reference evidence="1" key="1">
    <citation type="journal article" date="2022" name="Int. J. Mol. Sci.">
        <title>Draft Genome of Tanacetum Coccineum: Genomic Comparison of Closely Related Tanacetum-Family Plants.</title>
        <authorList>
            <person name="Yamashiro T."/>
            <person name="Shiraishi A."/>
            <person name="Nakayama K."/>
            <person name="Satake H."/>
        </authorList>
    </citation>
    <scope>NUCLEOTIDE SEQUENCE</scope>
</reference>
<comment type="caution">
    <text evidence="1">The sequence shown here is derived from an EMBL/GenBank/DDBJ whole genome shotgun (WGS) entry which is preliminary data.</text>
</comment>
<reference evidence="1" key="2">
    <citation type="submission" date="2022-01" db="EMBL/GenBank/DDBJ databases">
        <authorList>
            <person name="Yamashiro T."/>
            <person name="Shiraishi A."/>
            <person name="Satake H."/>
            <person name="Nakayama K."/>
        </authorList>
    </citation>
    <scope>NUCLEOTIDE SEQUENCE</scope>
</reference>
<keyword evidence="2" id="KW-1185">Reference proteome</keyword>